<dbReference type="InterPro" id="IPR011473">
    <property type="entry name" value="DUF1579"/>
</dbReference>
<protein>
    <recommendedName>
        <fullName evidence="3">DUF1579 domain-containing protein</fullName>
    </recommendedName>
</protein>
<organism evidence="2">
    <name type="scientific">marine sediment metagenome</name>
    <dbReference type="NCBI Taxonomy" id="412755"/>
    <lineage>
        <taxon>unclassified sequences</taxon>
        <taxon>metagenomes</taxon>
        <taxon>ecological metagenomes</taxon>
    </lineage>
</organism>
<comment type="caution">
    <text evidence="2">The sequence shown here is derived from an EMBL/GenBank/DDBJ whole genome shotgun (WGS) entry which is preliminary data.</text>
</comment>
<dbReference type="AlphaFoldDB" id="A0A0F9M6V1"/>
<name>A0A0F9M6V1_9ZZZZ</name>
<keyword evidence="1" id="KW-0812">Transmembrane</keyword>
<dbReference type="EMBL" id="LAZR01005061">
    <property type="protein sequence ID" value="KKN03180.1"/>
    <property type="molecule type" value="Genomic_DNA"/>
</dbReference>
<feature type="transmembrane region" description="Helical" evidence="1">
    <location>
        <begin position="35"/>
        <end position="53"/>
    </location>
</feature>
<evidence type="ECO:0000313" key="2">
    <source>
        <dbReference type="EMBL" id="KKN03180.1"/>
    </source>
</evidence>
<proteinExistence type="predicted"/>
<keyword evidence="1" id="KW-1133">Transmembrane helix</keyword>
<evidence type="ECO:0008006" key="3">
    <source>
        <dbReference type="Google" id="ProtNLM"/>
    </source>
</evidence>
<sequence>MYQKVKMKEQNTTHQDEIVSLKKNIMGGTMKSEKLILTLATVFILFSVSFNWAQHSPDEKTMMENWMKYATPGQPHQFLAMQEGEWALASKMWMQPGAPPSESKGMAEGKMILGGRYLQMQHHAVVMGMHYDGITIGAYDNHLMTFISIWIDNMGTGVFQSRGTLDNTGKVLIEMGEMYDPMTGNNLKMKTVTTHISNEKFTKVMYHTMPDGKEFKSMEMVYTLKSKPEK</sequence>
<evidence type="ECO:0000256" key="1">
    <source>
        <dbReference type="SAM" id="Phobius"/>
    </source>
</evidence>
<accession>A0A0F9M6V1</accession>
<dbReference type="Pfam" id="PF07617">
    <property type="entry name" value="DUF1579"/>
    <property type="match status" value="1"/>
</dbReference>
<gene>
    <name evidence="2" type="ORF">LCGC14_1110280</name>
</gene>
<reference evidence="2" key="1">
    <citation type="journal article" date="2015" name="Nature">
        <title>Complex archaea that bridge the gap between prokaryotes and eukaryotes.</title>
        <authorList>
            <person name="Spang A."/>
            <person name="Saw J.H."/>
            <person name="Jorgensen S.L."/>
            <person name="Zaremba-Niedzwiedzka K."/>
            <person name="Martijn J."/>
            <person name="Lind A.E."/>
            <person name="van Eijk R."/>
            <person name="Schleper C."/>
            <person name="Guy L."/>
            <person name="Ettema T.J."/>
        </authorList>
    </citation>
    <scope>NUCLEOTIDE SEQUENCE</scope>
</reference>
<keyword evidence="1" id="KW-0472">Membrane</keyword>